<keyword evidence="3 7" id="KW-0235">DNA replication</keyword>
<dbReference type="InterPro" id="IPR047854">
    <property type="entry name" value="RFC_lid"/>
</dbReference>
<comment type="function">
    <text evidence="7">Part of the RFC clamp loader complex which loads the PCNA sliding clamp onto DNA.</text>
</comment>
<dbReference type="HAMAP" id="MF_01508">
    <property type="entry name" value="RfcL"/>
    <property type="match status" value="1"/>
</dbReference>
<dbReference type="AlphaFoldDB" id="A0A0F7FFT7"/>
<dbReference type="GO" id="GO:0006260">
    <property type="term" value="P:DNA replication"/>
    <property type="evidence" value="ECO:0007669"/>
    <property type="project" value="UniProtKB-UniRule"/>
</dbReference>
<feature type="binding site" evidence="7">
    <location>
        <begin position="52"/>
        <end position="59"/>
    </location>
    <ligand>
        <name>ATP</name>
        <dbReference type="ChEBI" id="CHEBI:30616"/>
    </ligand>
</feature>
<evidence type="ECO:0000259" key="8">
    <source>
        <dbReference type="SMART" id="SM00382"/>
    </source>
</evidence>
<evidence type="ECO:0000313" key="10">
    <source>
        <dbReference type="Proteomes" id="UP000067434"/>
    </source>
</evidence>
<dbReference type="Pfam" id="PF21960">
    <property type="entry name" value="RCF1-5-like_lid"/>
    <property type="match status" value="1"/>
</dbReference>
<comment type="subunit">
    <text evidence="7">Heteromultimer composed of small subunits (RfcS) and large subunits (RfcL).</text>
</comment>
<dbReference type="GO" id="GO:0005524">
    <property type="term" value="F:ATP binding"/>
    <property type="evidence" value="ECO:0007669"/>
    <property type="project" value="UniProtKB-UniRule"/>
</dbReference>
<dbReference type="GO" id="GO:0016887">
    <property type="term" value="F:ATP hydrolysis activity"/>
    <property type="evidence" value="ECO:0007669"/>
    <property type="project" value="InterPro"/>
</dbReference>
<dbReference type="Pfam" id="PF00004">
    <property type="entry name" value="AAA"/>
    <property type="match status" value="1"/>
</dbReference>
<keyword evidence="5 7" id="KW-0067">ATP-binding</keyword>
<dbReference type="KEGG" id="thf:MA03_00195"/>
<keyword evidence="10" id="KW-1185">Reference proteome</keyword>
<evidence type="ECO:0000256" key="5">
    <source>
        <dbReference type="ARBA" id="ARBA00022840"/>
    </source>
</evidence>
<dbReference type="SMART" id="SM00382">
    <property type="entry name" value="AAA"/>
    <property type="match status" value="1"/>
</dbReference>
<organism evidence="9 10">
    <name type="scientific">Infirmifilum uzonense</name>
    <dbReference type="NCBI Taxonomy" id="1550241"/>
    <lineage>
        <taxon>Archaea</taxon>
        <taxon>Thermoproteota</taxon>
        <taxon>Thermoprotei</taxon>
        <taxon>Thermofilales</taxon>
        <taxon>Thermofilaceae</taxon>
        <taxon>Infirmifilum</taxon>
    </lineage>
</organism>
<dbReference type="PANTHER" id="PTHR23389">
    <property type="entry name" value="CHROMOSOME TRANSMISSION FIDELITY FACTOR 18"/>
    <property type="match status" value="1"/>
</dbReference>
<accession>A0A0F7FFT7</accession>
<dbReference type="NCBIfam" id="NF003229">
    <property type="entry name" value="PRK04195.1-5"/>
    <property type="match status" value="1"/>
</dbReference>
<protein>
    <recommendedName>
        <fullName evidence="2 7">Replication factor C large subunit</fullName>
        <shortName evidence="7">RFC large subunit</shortName>
    </recommendedName>
    <alternativeName>
        <fullName evidence="6 7">Clamp loader large subunit</fullName>
    </alternativeName>
</protein>
<dbReference type="InterPro" id="IPR027417">
    <property type="entry name" value="P-loop_NTPase"/>
</dbReference>
<dbReference type="PANTHER" id="PTHR23389:SF6">
    <property type="entry name" value="REPLICATION FACTOR C SUBUNIT 1"/>
    <property type="match status" value="1"/>
</dbReference>
<dbReference type="CDD" id="cd00009">
    <property type="entry name" value="AAA"/>
    <property type="match status" value="1"/>
</dbReference>
<dbReference type="Gene3D" id="3.40.50.300">
    <property type="entry name" value="P-loop containing nucleotide triphosphate hydrolases"/>
    <property type="match status" value="1"/>
</dbReference>
<dbReference type="InterPro" id="IPR023935">
    <property type="entry name" value="Rep_factor-C_lsu"/>
</dbReference>
<dbReference type="PATRIC" id="fig|1550241.5.peg.39"/>
<evidence type="ECO:0000256" key="3">
    <source>
        <dbReference type="ARBA" id="ARBA00022705"/>
    </source>
</evidence>
<dbReference type="RefSeq" id="WP_052883343.1">
    <property type="nucleotide sequence ID" value="NZ_CP009961.1"/>
</dbReference>
<evidence type="ECO:0000256" key="4">
    <source>
        <dbReference type="ARBA" id="ARBA00022741"/>
    </source>
</evidence>
<gene>
    <name evidence="7" type="primary">rfcL</name>
    <name evidence="9" type="ORF">MA03_00195</name>
</gene>
<dbReference type="InterPro" id="IPR003959">
    <property type="entry name" value="ATPase_AAA_core"/>
</dbReference>
<evidence type="ECO:0000313" key="9">
    <source>
        <dbReference type="EMBL" id="AKG38024.1"/>
    </source>
</evidence>
<dbReference type="Gene3D" id="1.10.8.60">
    <property type="match status" value="1"/>
</dbReference>
<dbReference type="EMBL" id="CP009961">
    <property type="protein sequence ID" value="AKG38024.1"/>
    <property type="molecule type" value="Genomic_DNA"/>
</dbReference>
<dbReference type="OrthoDB" id="8658at2157"/>
<sequence>MSSSRQLPWVEKYRPKRIVDVVGNEEAKKEYIAWINSWVRGSPSRKAALLYGPPGSGKTSIVHATASEFNWELIEINASDVRSREAIFSRVYPALQTRSVYGHTGKIILIDEVDGVWTKEDVGGLDALIELINTTTYPLVLTANDPWDPKLRDLRDLCKLIEFKKIGKRDIMRVLGDICSKEGITCDRDVLSAIAENAKGDLRAAINDLQSVAMGKDTITLADLQVLGERAAQENMFEVVRIVLTSKTPEGALSVTRLPSLDYEMLIEWLNENIIAQYSPSLRAIADAYDALSLADVNLSRMKRKQMWALLPYVMELITAGVSGVREKPPFKFVKYSFPEKLRLLSRLKTKREKFIQASKRAATLLHVSTSMFRSEILPYIRLIYTYDKDYAMKILSSLGIEDENAKYVLEY</sequence>
<name>A0A0F7FFT7_9CREN</name>
<dbReference type="HOGENOM" id="CLU_027255_1_1_2"/>
<dbReference type="GeneID" id="25400604"/>
<proteinExistence type="inferred from homology"/>
<reference evidence="9 10" key="1">
    <citation type="journal article" date="2015" name="Stand. Genomic Sci.">
        <title>Complete genome sequence of and proposal of Thermofilum uzonense sp. nov. a novel hyperthermophilic crenarchaeon and emended description of the genus Thermofilum.</title>
        <authorList>
            <person name="Toshchakov S.V."/>
            <person name="Korzhenkov A.A."/>
            <person name="Samarov N.I."/>
            <person name="Mazunin I.O."/>
            <person name="Mozhey O.I."/>
            <person name="Shmyr I.S."/>
            <person name="Derbikova K.S."/>
            <person name="Taranov E.A."/>
            <person name="Dominova I.N."/>
            <person name="Bonch-Osmolovskaya E.A."/>
            <person name="Patrushev M.V."/>
            <person name="Podosokorskaya O.A."/>
            <person name="Kublanov I.V."/>
        </authorList>
    </citation>
    <scope>NUCLEOTIDE SEQUENCE [LARGE SCALE GENOMIC DNA]</scope>
    <source>
        <strain evidence="9 10">1807-2</strain>
    </source>
</reference>
<evidence type="ECO:0000256" key="6">
    <source>
        <dbReference type="ARBA" id="ARBA00032141"/>
    </source>
</evidence>
<comment type="similarity">
    <text evidence="1 7">Belongs to the activator 1 small subunits family. RfcL subfamily.</text>
</comment>
<dbReference type="GO" id="GO:0003689">
    <property type="term" value="F:DNA clamp loader activity"/>
    <property type="evidence" value="ECO:0007669"/>
    <property type="project" value="UniProtKB-UniRule"/>
</dbReference>
<dbReference type="STRING" id="1550241.MA03_00195"/>
<dbReference type="SUPFAM" id="SSF52540">
    <property type="entry name" value="P-loop containing nucleoside triphosphate hydrolases"/>
    <property type="match status" value="1"/>
</dbReference>
<keyword evidence="4 7" id="KW-0547">Nucleotide-binding</keyword>
<evidence type="ECO:0000256" key="1">
    <source>
        <dbReference type="ARBA" id="ARBA00006878"/>
    </source>
</evidence>
<evidence type="ECO:0000256" key="7">
    <source>
        <dbReference type="HAMAP-Rule" id="MF_01508"/>
    </source>
</evidence>
<dbReference type="InterPro" id="IPR003593">
    <property type="entry name" value="AAA+_ATPase"/>
</dbReference>
<dbReference type="CDD" id="cd18140">
    <property type="entry name" value="HLD_clamp_RFC"/>
    <property type="match status" value="1"/>
</dbReference>
<evidence type="ECO:0000256" key="2">
    <source>
        <dbReference type="ARBA" id="ARBA00014793"/>
    </source>
</evidence>
<dbReference type="Proteomes" id="UP000067434">
    <property type="component" value="Chromosome"/>
</dbReference>
<feature type="domain" description="AAA+ ATPase" evidence="8">
    <location>
        <begin position="44"/>
        <end position="167"/>
    </location>
</feature>